<organism evidence="2 3">
    <name type="scientific">Striga asiatica</name>
    <name type="common">Asiatic witchweed</name>
    <name type="synonym">Buchnera asiatica</name>
    <dbReference type="NCBI Taxonomy" id="4170"/>
    <lineage>
        <taxon>Eukaryota</taxon>
        <taxon>Viridiplantae</taxon>
        <taxon>Streptophyta</taxon>
        <taxon>Embryophyta</taxon>
        <taxon>Tracheophyta</taxon>
        <taxon>Spermatophyta</taxon>
        <taxon>Magnoliopsida</taxon>
        <taxon>eudicotyledons</taxon>
        <taxon>Gunneridae</taxon>
        <taxon>Pentapetalae</taxon>
        <taxon>asterids</taxon>
        <taxon>lamiids</taxon>
        <taxon>Lamiales</taxon>
        <taxon>Orobanchaceae</taxon>
        <taxon>Buchnereae</taxon>
        <taxon>Striga</taxon>
    </lineage>
</organism>
<feature type="domain" description="BSD2 cysteine rich" evidence="1">
    <location>
        <begin position="73"/>
        <end position="141"/>
    </location>
</feature>
<dbReference type="InterPro" id="IPR036410">
    <property type="entry name" value="HSP_DnaJ_Cys-rich_dom_sf"/>
</dbReference>
<keyword evidence="3" id="KW-1185">Reference proteome</keyword>
<name>A0A5A7P529_STRAF</name>
<sequence>MANSLCFGPLISSSVVETRPVGNECLSFSGLISHKFSSRKANWLIDATYSSKAAPFEALKLRATDNKPSTKPNSILCAECDGDGAKKCTQCQGTGVNSVDHFNGQFKAGNMCWLCRGKKEILCGNCNGAGFIGGFMSTFDD</sequence>
<protein>
    <submittedName>
        <fullName evidence="2">DnaJ/Hsp40 cysteine-rich domain superfamily protein</fullName>
    </submittedName>
</protein>
<comment type="caution">
    <text evidence="2">The sequence shown here is derived from an EMBL/GenBank/DDBJ whole genome shotgun (WGS) entry which is preliminary data.</text>
</comment>
<proteinExistence type="predicted"/>
<dbReference type="PANTHER" id="PTHR15852:SF51">
    <property type="entry name" value="PROTEIN BUNDLE SHEATH DEFECTIVE 2, CHLOROPLASTIC"/>
    <property type="match status" value="1"/>
</dbReference>
<dbReference type="GO" id="GO:0101031">
    <property type="term" value="C:protein folding chaperone complex"/>
    <property type="evidence" value="ECO:0007669"/>
    <property type="project" value="TreeGrafter"/>
</dbReference>
<reference evidence="3" key="1">
    <citation type="journal article" date="2019" name="Curr. Biol.">
        <title>Genome Sequence of Striga asiatica Provides Insight into the Evolution of Plant Parasitism.</title>
        <authorList>
            <person name="Yoshida S."/>
            <person name="Kim S."/>
            <person name="Wafula E.K."/>
            <person name="Tanskanen J."/>
            <person name="Kim Y.M."/>
            <person name="Honaas L."/>
            <person name="Yang Z."/>
            <person name="Spallek T."/>
            <person name="Conn C.E."/>
            <person name="Ichihashi Y."/>
            <person name="Cheong K."/>
            <person name="Cui S."/>
            <person name="Der J.P."/>
            <person name="Gundlach H."/>
            <person name="Jiao Y."/>
            <person name="Hori C."/>
            <person name="Ishida J.K."/>
            <person name="Kasahara H."/>
            <person name="Kiba T."/>
            <person name="Kim M.S."/>
            <person name="Koo N."/>
            <person name="Laohavisit A."/>
            <person name="Lee Y.H."/>
            <person name="Lumba S."/>
            <person name="McCourt P."/>
            <person name="Mortimer J.C."/>
            <person name="Mutuku J.M."/>
            <person name="Nomura T."/>
            <person name="Sasaki-Sekimoto Y."/>
            <person name="Seto Y."/>
            <person name="Wang Y."/>
            <person name="Wakatake T."/>
            <person name="Sakakibara H."/>
            <person name="Demura T."/>
            <person name="Yamaguchi S."/>
            <person name="Yoneyama K."/>
            <person name="Manabe R.I."/>
            <person name="Nelson D.C."/>
            <person name="Schulman A.H."/>
            <person name="Timko M.P."/>
            <person name="dePamphilis C.W."/>
            <person name="Choi D."/>
            <person name="Shirasu K."/>
        </authorList>
    </citation>
    <scope>NUCLEOTIDE SEQUENCE [LARGE SCALE GENOMIC DNA]</scope>
    <source>
        <strain evidence="3">cv. UVA1</strain>
    </source>
</reference>
<evidence type="ECO:0000259" key="1">
    <source>
        <dbReference type="Pfam" id="PF25436"/>
    </source>
</evidence>
<dbReference type="AlphaFoldDB" id="A0A5A7P529"/>
<dbReference type="InterPro" id="IPR057453">
    <property type="entry name" value="BSD2_CRD"/>
</dbReference>
<dbReference type="EMBL" id="BKCP01002224">
    <property type="protein sequence ID" value="GER27849.1"/>
    <property type="molecule type" value="Genomic_DNA"/>
</dbReference>
<gene>
    <name evidence="2" type="ORF">STAS_03590</name>
</gene>
<dbReference type="Pfam" id="PF25436">
    <property type="entry name" value="BSD2_CRD"/>
    <property type="match status" value="1"/>
</dbReference>
<dbReference type="Proteomes" id="UP000325081">
    <property type="component" value="Unassembled WGS sequence"/>
</dbReference>
<dbReference type="PANTHER" id="PTHR15852">
    <property type="entry name" value="PLASTID TRANSCRIPTIONALLY ACTIVE PROTEIN"/>
    <property type="match status" value="1"/>
</dbReference>
<evidence type="ECO:0000313" key="2">
    <source>
        <dbReference type="EMBL" id="GER27849.1"/>
    </source>
</evidence>
<dbReference type="GO" id="GO:0044183">
    <property type="term" value="F:protein folding chaperone"/>
    <property type="evidence" value="ECO:0007669"/>
    <property type="project" value="TreeGrafter"/>
</dbReference>
<dbReference type="GO" id="GO:0009570">
    <property type="term" value="C:chloroplast stroma"/>
    <property type="evidence" value="ECO:0007669"/>
    <property type="project" value="TreeGrafter"/>
</dbReference>
<accession>A0A5A7P529</accession>
<evidence type="ECO:0000313" key="3">
    <source>
        <dbReference type="Proteomes" id="UP000325081"/>
    </source>
</evidence>
<dbReference type="Gene3D" id="2.10.230.10">
    <property type="entry name" value="Heat shock protein DnaJ, cysteine-rich domain"/>
    <property type="match status" value="1"/>
</dbReference>
<dbReference type="SUPFAM" id="SSF57938">
    <property type="entry name" value="DnaJ/Hsp40 cysteine-rich domain"/>
    <property type="match status" value="1"/>
</dbReference>
<dbReference type="OrthoDB" id="2019540at2759"/>